<dbReference type="InterPro" id="IPR002156">
    <property type="entry name" value="RNaseH_domain"/>
</dbReference>
<dbReference type="PANTHER" id="PTHR47074:SF48">
    <property type="entry name" value="POLYNUCLEOTIDYL TRANSFERASE, RIBONUCLEASE H-LIKE SUPERFAMILY PROTEIN"/>
    <property type="match status" value="1"/>
</dbReference>
<feature type="domain" description="RNase H type-1" evidence="1">
    <location>
        <begin position="2"/>
        <end position="109"/>
    </location>
</feature>
<comment type="caution">
    <text evidence="2">The sequence shown here is derived from an EMBL/GenBank/DDBJ whole genome shotgun (WGS) entry which is preliminary data.</text>
</comment>
<evidence type="ECO:0000313" key="3">
    <source>
        <dbReference type="Proteomes" id="UP001358586"/>
    </source>
</evidence>
<organism evidence="2 3">
    <name type="scientific">Gossypium arboreum</name>
    <name type="common">Tree cotton</name>
    <name type="synonym">Gossypium nanking</name>
    <dbReference type="NCBI Taxonomy" id="29729"/>
    <lineage>
        <taxon>Eukaryota</taxon>
        <taxon>Viridiplantae</taxon>
        <taxon>Streptophyta</taxon>
        <taxon>Embryophyta</taxon>
        <taxon>Tracheophyta</taxon>
        <taxon>Spermatophyta</taxon>
        <taxon>Magnoliopsida</taxon>
        <taxon>eudicotyledons</taxon>
        <taxon>Gunneridae</taxon>
        <taxon>Pentapetalae</taxon>
        <taxon>rosids</taxon>
        <taxon>malvids</taxon>
        <taxon>Malvales</taxon>
        <taxon>Malvaceae</taxon>
        <taxon>Malvoideae</taxon>
        <taxon>Gossypium</taxon>
    </lineage>
</organism>
<sequence length="137" mass="15290">MGYGVIIRDDEGFVLGSGGFREGRISVQEAECISLERSIKVAGQLNNHGDVIFENDNVGLVNKLKKGDMDSTIIGARINMCKKAYNMSNSANLFWSNRSCNNVANLICTKMCSKAKTWLFYMDYPKEIHNAVIRDVT</sequence>
<protein>
    <recommendedName>
        <fullName evidence="1">RNase H type-1 domain-containing protein</fullName>
    </recommendedName>
</protein>
<gene>
    <name evidence="2" type="ORF">PVK06_020186</name>
</gene>
<evidence type="ECO:0000313" key="2">
    <source>
        <dbReference type="EMBL" id="KAK5825361.1"/>
    </source>
</evidence>
<dbReference type="Pfam" id="PF13456">
    <property type="entry name" value="RVT_3"/>
    <property type="match status" value="1"/>
</dbReference>
<evidence type="ECO:0000259" key="1">
    <source>
        <dbReference type="Pfam" id="PF13456"/>
    </source>
</evidence>
<name>A0ABR0PLQ6_GOSAR</name>
<dbReference type="InterPro" id="IPR052929">
    <property type="entry name" value="RNase_H-like_EbsB-rel"/>
</dbReference>
<dbReference type="Proteomes" id="UP001358586">
    <property type="component" value="Chromosome 6"/>
</dbReference>
<accession>A0ABR0PLQ6</accession>
<reference evidence="2 3" key="1">
    <citation type="submission" date="2023-03" db="EMBL/GenBank/DDBJ databases">
        <title>WGS of Gossypium arboreum.</title>
        <authorList>
            <person name="Yu D."/>
        </authorList>
    </citation>
    <scope>NUCLEOTIDE SEQUENCE [LARGE SCALE GENOMIC DNA]</scope>
    <source>
        <tissue evidence="2">Leaf</tissue>
    </source>
</reference>
<dbReference type="EMBL" id="JARKNE010000006">
    <property type="protein sequence ID" value="KAK5825361.1"/>
    <property type="molecule type" value="Genomic_DNA"/>
</dbReference>
<dbReference type="PANTHER" id="PTHR47074">
    <property type="entry name" value="BNAC02G40300D PROTEIN"/>
    <property type="match status" value="1"/>
</dbReference>
<proteinExistence type="predicted"/>
<keyword evidence="3" id="KW-1185">Reference proteome</keyword>